<organism evidence="5 6">
    <name type="scientific">Salinisphaera aquimarina</name>
    <dbReference type="NCBI Taxonomy" id="2094031"/>
    <lineage>
        <taxon>Bacteria</taxon>
        <taxon>Pseudomonadati</taxon>
        <taxon>Pseudomonadota</taxon>
        <taxon>Gammaproteobacteria</taxon>
        <taxon>Salinisphaerales</taxon>
        <taxon>Salinisphaeraceae</taxon>
        <taxon>Salinisphaera</taxon>
    </lineage>
</organism>
<dbReference type="SUPFAM" id="SSF53850">
    <property type="entry name" value="Periplasmic binding protein-like II"/>
    <property type="match status" value="1"/>
</dbReference>
<dbReference type="PANTHER" id="PTHR35936">
    <property type="entry name" value="MEMBRANE-BOUND LYTIC MUREIN TRANSGLYCOSYLASE F"/>
    <property type="match status" value="1"/>
</dbReference>
<protein>
    <submittedName>
        <fullName evidence="5">Ectoine/hydroxyectoine ABC transporter substrate-binding protein EhuB</fullName>
    </submittedName>
</protein>
<accession>A0ABV7EXP7</accession>
<dbReference type="RefSeq" id="WP_380691700.1">
    <property type="nucleotide sequence ID" value="NZ_JBHRSS010000010.1"/>
</dbReference>
<keyword evidence="6" id="KW-1185">Reference proteome</keyword>
<dbReference type="EMBL" id="JBHRSS010000010">
    <property type="protein sequence ID" value="MFC3106110.1"/>
    <property type="molecule type" value="Genomic_DNA"/>
</dbReference>
<dbReference type="InterPro" id="IPR014337">
    <property type="entry name" value="Ectoine_EhuB"/>
</dbReference>
<sequence>MRRNIQTPISLRVFVGMLVFLFAATTANAATLQQIKDRGFINIAVANEMPYGYLAGKDDAEGFGPSTARQVLADMGINEIHWSAVEFGQLISAVNSGQVDMVAASQAIEPERCKQVLFSRPNTSYGEGLLVRAGNPKDLHSYSDIADDKQLRLGVVKGTTEQQFAPTAGVGNKQLVALDANTDAAEALTSNRIDAYAGTQFSVADIADKNRRVSVAQPYPEKPFAWNPFTDPVAGDQKLRSWGAFTFAKKDAALRDAFDQHLQAFQQTRRWRDILARYGLDERSIDAIDKKTTAELCEDSAAAE</sequence>
<evidence type="ECO:0000259" key="4">
    <source>
        <dbReference type="SMART" id="SM00062"/>
    </source>
</evidence>
<feature type="domain" description="Solute-binding protein family 3/N-terminal" evidence="4">
    <location>
        <begin position="40"/>
        <end position="282"/>
    </location>
</feature>
<dbReference type="Proteomes" id="UP001595462">
    <property type="component" value="Unassembled WGS sequence"/>
</dbReference>
<evidence type="ECO:0000256" key="1">
    <source>
        <dbReference type="ARBA" id="ARBA00010333"/>
    </source>
</evidence>
<evidence type="ECO:0000313" key="5">
    <source>
        <dbReference type="EMBL" id="MFC3106110.1"/>
    </source>
</evidence>
<keyword evidence="2 3" id="KW-0732">Signal</keyword>
<dbReference type="Gene3D" id="3.40.190.10">
    <property type="entry name" value="Periplasmic binding protein-like II"/>
    <property type="match status" value="2"/>
</dbReference>
<dbReference type="Pfam" id="PF00497">
    <property type="entry name" value="SBP_bac_3"/>
    <property type="match status" value="1"/>
</dbReference>
<dbReference type="InterPro" id="IPR001638">
    <property type="entry name" value="Solute-binding_3/MltF_N"/>
</dbReference>
<proteinExistence type="inferred from homology"/>
<comment type="similarity">
    <text evidence="1">Belongs to the bacterial solute-binding protein 3 family.</text>
</comment>
<evidence type="ECO:0000313" key="6">
    <source>
        <dbReference type="Proteomes" id="UP001595462"/>
    </source>
</evidence>
<feature type="chain" id="PRO_5045180000" evidence="3">
    <location>
        <begin position="30"/>
        <end position="304"/>
    </location>
</feature>
<comment type="caution">
    <text evidence="5">The sequence shown here is derived from an EMBL/GenBank/DDBJ whole genome shotgun (WGS) entry which is preliminary data.</text>
</comment>
<reference evidence="6" key="1">
    <citation type="journal article" date="2019" name="Int. J. Syst. Evol. Microbiol.">
        <title>The Global Catalogue of Microorganisms (GCM) 10K type strain sequencing project: providing services to taxonomists for standard genome sequencing and annotation.</title>
        <authorList>
            <consortium name="The Broad Institute Genomics Platform"/>
            <consortium name="The Broad Institute Genome Sequencing Center for Infectious Disease"/>
            <person name="Wu L."/>
            <person name="Ma J."/>
        </authorList>
    </citation>
    <scope>NUCLEOTIDE SEQUENCE [LARGE SCALE GENOMIC DNA]</scope>
    <source>
        <strain evidence="6">KCTC 52640</strain>
    </source>
</reference>
<gene>
    <name evidence="5" type="primary">ehuB</name>
    <name evidence="5" type="ORF">ACFOSU_19740</name>
</gene>
<name>A0ABV7EXP7_9GAMM</name>
<evidence type="ECO:0000256" key="2">
    <source>
        <dbReference type="ARBA" id="ARBA00022729"/>
    </source>
</evidence>
<dbReference type="PANTHER" id="PTHR35936:SF17">
    <property type="entry name" value="ARGININE-BINDING EXTRACELLULAR PROTEIN ARTP"/>
    <property type="match status" value="1"/>
</dbReference>
<dbReference type="NCBIfam" id="TIGR02995">
    <property type="entry name" value="ectoine_ehuB"/>
    <property type="match status" value="1"/>
</dbReference>
<dbReference type="SMART" id="SM00062">
    <property type="entry name" value="PBPb"/>
    <property type="match status" value="1"/>
</dbReference>
<feature type="signal peptide" evidence="3">
    <location>
        <begin position="1"/>
        <end position="29"/>
    </location>
</feature>
<evidence type="ECO:0000256" key="3">
    <source>
        <dbReference type="SAM" id="SignalP"/>
    </source>
</evidence>